<evidence type="ECO:0000256" key="6">
    <source>
        <dbReference type="ARBA" id="ARBA00022946"/>
    </source>
</evidence>
<dbReference type="Proteomes" id="UP000018680">
    <property type="component" value="Chromosome"/>
</dbReference>
<feature type="active site" description="Nucleophile" evidence="9">
    <location>
        <position position="211"/>
    </location>
</feature>
<gene>
    <name evidence="11" type="ORF">L21SP2_1263</name>
</gene>
<dbReference type="Gene3D" id="3.40.50.150">
    <property type="entry name" value="Vaccinia Virus protein VP39"/>
    <property type="match status" value="1"/>
</dbReference>
<dbReference type="InterPro" id="IPR023267">
    <property type="entry name" value="RCMT"/>
</dbReference>
<comment type="similarity">
    <text evidence="9">Belongs to the class I-like SAM-binding methyltransferase superfamily. RsmB/NOP family.</text>
</comment>
<accession>V5WGI7</accession>
<dbReference type="eggNOG" id="COG0144">
    <property type="taxonomic scope" value="Bacteria"/>
</dbReference>
<keyword evidence="5 9" id="KW-0694">RNA-binding</keyword>
<dbReference type="GO" id="GO:0031167">
    <property type="term" value="P:rRNA methylation"/>
    <property type="evidence" value="ECO:0007669"/>
    <property type="project" value="TreeGrafter"/>
</dbReference>
<keyword evidence="1" id="KW-0698">rRNA processing</keyword>
<comment type="catalytic activity">
    <reaction evidence="8">
        <text>a cytidine in rRNA + S-adenosyl-L-methionine = a 5-methylcytidine in rRNA + S-adenosyl-L-homocysteine + H(+)</text>
        <dbReference type="Rhea" id="RHEA:61484"/>
        <dbReference type="Rhea" id="RHEA-COMP:15836"/>
        <dbReference type="Rhea" id="RHEA-COMP:15837"/>
        <dbReference type="ChEBI" id="CHEBI:15378"/>
        <dbReference type="ChEBI" id="CHEBI:57856"/>
        <dbReference type="ChEBI" id="CHEBI:59789"/>
        <dbReference type="ChEBI" id="CHEBI:74483"/>
        <dbReference type="ChEBI" id="CHEBI:82748"/>
    </reaction>
</comment>
<feature type="domain" description="SAM-dependent MTase RsmB/NOP-type" evidence="10">
    <location>
        <begin position="1"/>
        <end position="288"/>
    </location>
</feature>
<feature type="binding site" evidence="9">
    <location>
        <position position="140"/>
    </location>
    <ligand>
        <name>S-adenosyl-L-methionine</name>
        <dbReference type="ChEBI" id="CHEBI:59789"/>
    </ligand>
</feature>
<evidence type="ECO:0000256" key="2">
    <source>
        <dbReference type="ARBA" id="ARBA00022603"/>
    </source>
</evidence>
<evidence type="ECO:0000256" key="5">
    <source>
        <dbReference type="ARBA" id="ARBA00022884"/>
    </source>
</evidence>
<dbReference type="EMBL" id="CP006939">
    <property type="protein sequence ID" value="AHC14664.1"/>
    <property type="molecule type" value="Genomic_DNA"/>
</dbReference>
<dbReference type="GO" id="GO:0008173">
    <property type="term" value="F:RNA methyltransferase activity"/>
    <property type="evidence" value="ECO:0007669"/>
    <property type="project" value="InterPro"/>
</dbReference>
<dbReference type="PANTHER" id="PTHR22808">
    <property type="entry name" value="NCL1 YEAST -RELATED NOL1/NOP2/FMU SUN DOMAIN-CONTAINING"/>
    <property type="match status" value="1"/>
</dbReference>
<evidence type="ECO:0000313" key="11">
    <source>
        <dbReference type="EMBL" id="AHC14664.1"/>
    </source>
</evidence>
<dbReference type="STRING" id="1307761.L21SP2_1263"/>
<evidence type="ECO:0000259" key="10">
    <source>
        <dbReference type="PROSITE" id="PS51686"/>
    </source>
</evidence>
<dbReference type="PROSITE" id="PS51686">
    <property type="entry name" value="SAM_MT_RSMB_NOP"/>
    <property type="match status" value="1"/>
</dbReference>
<dbReference type="SUPFAM" id="SSF53335">
    <property type="entry name" value="S-adenosyl-L-methionine-dependent methyltransferases"/>
    <property type="match status" value="1"/>
</dbReference>
<keyword evidence="4 9" id="KW-0949">S-adenosyl-L-methionine</keyword>
<dbReference type="Pfam" id="PF01189">
    <property type="entry name" value="Methyltr_RsmB-F"/>
    <property type="match status" value="1"/>
</dbReference>
<feature type="binding site" evidence="9">
    <location>
        <begin position="78"/>
        <end position="84"/>
    </location>
    <ligand>
        <name>S-adenosyl-L-methionine</name>
        <dbReference type="ChEBI" id="CHEBI:59789"/>
    </ligand>
</feature>
<dbReference type="HOGENOM" id="CLU_041061_0_0_12"/>
<dbReference type="InterPro" id="IPR049560">
    <property type="entry name" value="MeTrfase_RsmB-F_NOP2_cat"/>
</dbReference>
<evidence type="ECO:0000256" key="9">
    <source>
        <dbReference type="PROSITE-ProRule" id="PRU01023"/>
    </source>
</evidence>
<dbReference type="PRINTS" id="PR02008">
    <property type="entry name" value="RCMTFAMILY"/>
</dbReference>
<proteinExistence type="inferred from homology"/>
<protein>
    <recommendedName>
        <fullName evidence="7">NOL1/NOP2/Sun domain family member 4</fullName>
    </recommendedName>
</protein>
<evidence type="ECO:0000256" key="4">
    <source>
        <dbReference type="ARBA" id="ARBA00022691"/>
    </source>
</evidence>
<dbReference type="RefSeq" id="WP_024267588.1">
    <property type="nucleotide sequence ID" value="NC_023035.1"/>
</dbReference>
<organism evidence="11 12">
    <name type="scientific">Salinispira pacifica</name>
    <dbReference type="NCBI Taxonomy" id="1307761"/>
    <lineage>
        <taxon>Bacteria</taxon>
        <taxon>Pseudomonadati</taxon>
        <taxon>Spirochaetota</taxon>
        <taxon>Spirochaetia</taxon>
        <taxon>Spirochaetales</taxon>
        <taxon>Spirochaetaceae</taxon>
        <taxon>Salinispira</taxon>
    </lineage>
</organism>
<evidence type="ECO:0000256" key="1">
    <source>
        <dbReference type="ARBA" id="ARBA00022552"/>
    </source>
</evidence>
<feature type="binding site" evidence="9">
    <location>
        <position position="109"/>
    </location>
    <ligand>
        <name>S-adenosyl-L-methionine</name>
        <dbReference type="ChEBI" id="CHEBI:59789"/>
    </ligand>
</feature>
<dbReference type="AlphaFoldDB" id="V5WGI7"/>
<dbReference type="GO" id="GO:0003723">
    <property type="term" value="F:RNA binding"/>
    <property type="evidence" value="ECO:0007669"/>
    <property type="project" value="UniProtKB-UniRule"/>
</dbReference>
<keyword evidence="12" id="KW-1185">Reference proteome</keyword>
<dbReference type="PANTHER" id="PTHR22808:SF3">
    <property type="entry name" value="5-METHYLCYTOSINE RRNA METHYLTRANSFERASE NSUN4"/>
    <property type="match status" value="1"/>
</dbReference>
<name>V5WGI7_9SPIO</name>
<dbReference type="KEGG" id="slr:L21SP2_1263"/>
<keyword evidence="2 9" id="KW-0489">Methyltransferase</keyword>
<dbReference type="InterPro" id="IPR029063">
    <property type="entry name" value="SAM-dependent_MTases_sf"/>
</dbReference>
<evidence type="ECO:0000256" key="8">
    <source>
        <dbReference type="ARBA" id="ARBA00049302"/>
    </source>
</evidence>
<keyword evidence="3 9" id="KW-0808">Transferase</keyword>
<feature type="binding site" evidence="9">
    <location>
        <position position="158"/>
    </location>
    <ligand>
        <name>S-adenosyl-L-methionine</name>
        <dbReference type="ChEBI" id="CHEBI:59789"/>
    </ligand>
</feature>
<reference evidence="11 12" key="1">
    <citation type="journal article" date="2015" name="Stand. Genomic Sci.">
        <title>Complete genome sequence and description of Salinispira pacifica gen. nov., sp. nov., a novel spirochaete isolated form a hypersaline microbial mat.</title>
        <authorList>
            <person name="Ben Hania W."/>
            <person name="Joseph M."/>
            <person name="Schumann P."/>
            <person name="Bunk B."/>
            <person name="Fiebig A."/>
            <person name="Sproer C."/>
            <person name="Klenk H.P."/>
            <person name="Fardeau M.L."/>
            <person name="Spring S."/>
        </authorList>
    </citation>
    <scope>NUCLEOTIDE SEQUENCE [LARGE SCALE GENOMIC DNA]</scope>
    <source>
        <strain evidence="11 12">L21-RPul-D2</strain>
    </source>
</reference>
<evidence type="ECO:0000313" key="12">
    <source>
        <dbReference type="Proteomes" id="UP000018680"/>
    </source>
</evidence>
<evidence type="ECO:0000256" key="3">
    <source>
        <dbReference type="ARBA" id="ARBA00022679"/>
    </source>
</evidence>
<sequence>MAKKRKKIDRAARQQMFSRFYEDMFQGRWPELRQALLEDPTHHELKDGLLDSYFLDEASLFPARYLEAEHQDEILDLCAAPGGKSLVILSNLLSNGLLPGEAFRLVLNERSATRRGRLKQVISRFIPEHVQSRLSITGHDAGKWGLYQQNAYDKVLLDVPCSSERHLVNDPKYLDEWSPSRSERLAQQAYSFLLSALKTLKPGGTVVYSTCALSRLENDEVIDRVFMRMLKKQEMTLITRNDRTYRSQSSAEPRHLPEWVEDSALGHIILPDRAEGRGPIYFSRIKRLT</sequence>
<keyword evidence="6" id="KW-0809">Transit peptide</keyword>
<dbReference type="InterPro" id="IPR001678">
    <property type="entry name" value="MeTrfase_RsmB-F_NOP2_dom"/>
</dbReference>
<evidence type="ECO:0000256" key="7">
    <source>
        <dbReference type="ARBA" id="ARBA00042050"/>
    </source>
</evidence>